<evidence type="ECO:0000256" key="4">
    <source>
        <dbReference type="ARBA" id="ARBA00022801"/>
    </source>
</evidence>
<dbReference type="Gene3D" id="3.30.70.330">
    <property type="match status" value="1"/>
</dbReference>
<reference evidence="10" key="1">
    <citation type="journal article" date="2017" name="bioRxiv">
        <title>Comparative analysis of the genomes of Stylophora pistillata and Acropora digitifera provides evidence for extensive differences between species of corals.</title>
        <authorList>
            <person name="Voolstra C.R."/>
            <person name="Li Y."/>
            <person name="Liew Y.J."/>
            <person name="Baumgarten S."/>
            <person name="Zoccola D."/>
            <person name="Flot J.-F."/>
            <person name="Tambutte S."/>
            <person name="Allemand D."/>
            <person name="Aranda M."/>
        </authorList>
    </citation>
    <scope>NUCLEOTIDE SEQUENCE [LARGE SCALE GENOMIC DNA]</scope>
</reference>
<sequence length="443" mass="49033">MSTNRRFYIGNLSLKVTKDDLRRHFGLDSTPYLRSNSWIELSVERPGTSYGFGFINVPEQLAGHLLQLNGTKLYDRYIKVEPANTQGGGGGSRRSKVSIPSMFPSSYVMPIPQLANYPYGMNQYNNNIRGRRNRRLPQGPNEIVTVPEDKRLQLIDVGVNLPNKAFSRDIRNVIEQADVAGIKQMILTGNTLQMSQSAVLQAKAHPRVLYASVGVHPHFTTKEWNEKTAKEIEELAKDPVVVAIGEVGLDFHRNYSDEKAQVEAFTKQVEIACEVQKPLLAHERASHQKFIEVLSQFSGKLPSIVIHCFTGSVSEMSAYVAMGFYVGICGFICKESPGKALRDALKEGVLPLDRILLESDAPYMIPNAPEKELDDVCKSLLKRCQPGRNEPCTLPIVAHTVAKCLGVDAEEVARASTENARQVFDLKLPAPTTQPAPTASGTE</sequence>
<evidence type="ECO:0000256" key="1">
    <source>
        <dbReference type="ARBA" id="ARBA00009275"/>
    </source>
</evidence>
<evidence type="ECO:0000256" key="6">
    <source>
        <dbReference type="ARBA" id="ARBA00045223"/>
    </source>
</evidence>
<dbReference type="InterPro" id="IPR050891">
    <property type="entry name" value="TatD-type_Hydrolase"/>
</dbReference>
<dbReference type="InterPro" id="IPR001130">
    <property type="entry name" value="TatD-like"/>
</dbReference>
<dbReference type="SUPFAM" id="SSF51556">
    <property type="entry name" value="Metallo-dependent hydrolases"/>
    <property type="match status" value="1"/>
</dbReference>
<dbReference type="CDD" id="cd00590">
    <property type="entry name" value="RRM_SF"/>
    <property type="match status" value="1"/>
</dbReference>
<dbReference type="Pfam" id="PF01026">
    <property type="entry name" value="TatD_DNase"/>
    <property type="match status" value="1"/>
</dbReference>
<evidence type="ECO:0000256" key="3">
    <source>
        <dbReference type="ARBA" id="ARBA00022723"/>
    </source>
</evidence>
<dbReference type="PROSITE" id="PS50102">
    <property type="entry name" value="RRM"/>
    <property type="match status" value="1"/>
</dbReference>
<dbReference type="GO" id="GO:0003723">
    <property type="term" value="F:RNA binding"/>
    <property type="evidence" value="ECO:0007669"/>
    <property type="project" value="UniProtKB-UniRule"/>
</dbReference>
<organism evidence="9 10">
    <name type="scientific">Stylophora pistillata</name>
    <name type="common">Smooth cauliflower coral</name>
    <dbReference type="NCBI Taxonomy" id="50429"/>
    <lineage>
        <taxon>Eukaryota</taxon>
        <taxon>Metazoa</taxon>
        <taxon>Cnidaria</taxon>
        <taxon>Anthozoa</taxon>
        <taxon>Hexacorallia</taxon>
        <taxon>Scleractinia</taxon>
        <taxon>Astrocoeniina</taxon>
        <taxon>Pocilloporidae</taxon>
        <taxon>Stylophora</taxon>
    </lineage>
</organism>
<dbReference type="SUPFAM" id="SSF54928">
    <property type="entry name" value="RNA-binding domain, RBD"/>
    <property type="match status" value="1"/>
</dbReference>
<gene>
    <name evidence="9" type="primary">tatD</name>
    <name evidence="9" type="ORF">AWC38_SpisGene17079</name>
</gene>
<name>A0A2B4RMZ0_STYPI</name>
<evidence type="ECO:0000313" key="9">
    <source>
        <dbReference type="EMBL" id="PFX18536.1"/>
    </source>
</evidence>
<accession>A0A2B4RMZ0</accession>
<dbReference type="InterPro" id="IPR035979">
    <property type="entry name" value="RBD_domain_sf"/>
</dbReference>
<evidence type="ECO:0000256" key="5">
    <source>
        <dbReference type="ARBA" id="ARBA00039767"/>
    </source>
</evidence>
<evidence type="ECO:0000256" key="7">
    <source>
        <dbReference type="PROSITE-ProRule" id="PRU00176"/>
    </source>
</evidence>
<dbReference type="GO" id="GO:0005829">
    <property type="term" value="C:cytosol"/>
    <property type="evidence" value="ECO:0007669"/>
    <property type="project" value="TreeGrafter"/>
</dbReference>
<keyword evidence="3" id="KW-0479">Metal-binding</keyword>
<dbReference type="GO" id="GO:0008310">
    <property type="term" value="F:single-stranded DNA 3'-5' DNA exonuclease activity"/>
    <property type="evidence" value="ECO:0007669"/>
    <property type="project" value="TreeGrafter"/>
</dbReference>
<keyword evidence="4" id="KW-0378">Hydrolase</keyword>
<keyword evidence="2" id="KW-0540">Nuclease</keyword>
<comment type="caution">
    <text evidence="9">The sequence shown here is derived from an EMBL/GenBank/DDBJ whole genome shotgun (WGS) entry which is preliminary data.</text>
</comment>
<dbReference type="AlphaFoldDB" id="A0A2B4RMZ0"/>
<dbReference type="CDD" id="cd01310">
    <property type="entry name" value="TatD_DNAse"/>
    <property type="match status" value="1"/>
</dbReference>
<dbReference type="Gene3D" id="3.20.20.140">
    <property type="entry name" value="Metal-dependent hydrolases"/>
    <property type="match status" value="1"/>
</dbReference>
<dbReference type="Proteomes" id="UP000225706">
    <property type="component" value="Unassembled WGS sequence"/>
</dbReference>
<dbReference type="InterPro" id="IPR012677">
    <property type="entry name" value="Nucleotide-bd_a/b_plait_sf"/>
</dbReference>
<dbReference type="PANTHER" id="PTHR10060">
    <property type="entry name" value="TATD FAMILY DEOXYRIBONUCLEASE"/>
    <property type="match status" value="1"/>
</dbReference>
<dbReference type="STRING" id="50429.A0A2B4RMZ0"/>
<comment type="function">
    <text evidence="6">Deoxyribonuclease which catalyzes (in vitro) the decatenation of kinetoplast DNA, which are circular DNA catenated to each other, producing linear DNA molecules. Plays an important role in chromosomal segregation and cell cycle progression during eye development probably via its DNA decatenation activity.</text>
</comment>
<dbReference type="OrthoDB" id="413993at2759"/>
<dbReference type="InterPro" id="IPR032466">
    <property type="entry name" value="Metal_Hydrolase"/>
</dbReference>
<keyword evidence="10" id="KW-1185">Reference proteome</keyword>
<dbReference type="GO" id="GO:0046872">
    <property type="term" value="F:metal ion binding"/>
    <property type="evidence" value="ECO:0007669"/>
    <property type="project" value="UniProtKB-KW"/>
</dbReference>
<evidence type="ECO:0000259" key="8">
    <source>
        <dbReference type="PROSITE" id="PS50102"/>
    </source>
</evidence>
<comment type="similarity">
    <text evidence="1">Belongs to the metallo-dependent hydrolases superfamily. TatD-type hydrolase family.</text>
</comment>
<dbReference type="FunFam" id="3.20.20.140:FF:000005">
    <property type="entry name" value="TatD family hydrolase"/>
    <property type="match status" value="1"/>
</dbReference>
<proteinExistence type="inferred from homology"/>
<dbReference type="PANTHER" id="PTHR10060:SF15">
    <property type="entry name" value="DEOXYRIBONUCLEASE TATDN1"/>
    <property type="match status" value="1"/>
</dbReference>
<dbReference type="InterPro" id="IPR000504">
    <property type="entry name" value="RRM_dom"/>
</dbReference>
<evidence type="ECO:0000256" key="2">
    <source>
        <dbReference type="ARBA" id="ARBA00022722"/>
    </source>
</evidence>
<dbReference type="EMBL" id="LSMT01000405">
    <property type="protein sequence ID" value="PFX18536.1"/>
    <property type="molecule type" value="Genomic_DNA"/>
</dbReference>
<evidence type="ECO:0000313" key="10">
    <source>
        <dbReference type="Proteomes" id="UP000225706"/>
    </source>
</evidence>
<keyword evidence="7" id="KW-0694">RNA-binding</keyword>
<feature type="domain" description="RRM" evidence="8">
    <location>
        <begin position="5"/>
        <end position="85"/>
    </location>
</feature>
<protein>
    <recommendedName>
        <fullName evidence="5">Deoxyribonuclease TATDN1</fullName>
    </recommendedName>
</protein>